<evidence type="ECO:0000313" key="1">
    <source>
        <dbReference type="EMBL" id="OIT27696.1"/>
    </source>
</evidence>
<dbReference type="Proteomes" id="UP000187609">
    <property type="component" value="Unassembled WGS sequence"/>
</dbReference>
<dbReference type="AlphaFoldDB" id="A0A1J6KSD1"/>
<accession>A0A1J6KSD1</accession>
<comment type="caution">
    <text evidence="1">The sequence shown here is derived from an EMBL/GenBank/DDBJ whole genome shotgun (WGS) entry which is preliminary data.</text>
</comment>
<protein>
    <recommendedName>
        <fullName evidence="3">Mitochondrial protein</fullName>
    </recommendedName>
</protein>
<keyword evidence="2" id="KW-1185">Reference proteome</keyword>
<proteinExistence type="predicted"/>
<name>A0A1J6KSD1_NICAT</name>
<dbReference type="EMBL" id="MJEQ01002308">
    <property type="protein sequence ID" value="OIT27696.1"/>
    <property type="molecule type" value="Genomic_DNA"/>
</dbReference>
<organism evidence="1 2">
    <name type="scientific">Nicotiana attenuata</name>
    <name type="common">Coyote tobacco</name>
    <dbReference type="NCBI Taxonomy" id="49451"/>
    <lineage>
        <taxon>Eukaryota</taxon>
        <taxon>Viridiplantae</taxon>
        <taxon>Streptophyta</taxon>
        <taxon>Embryophyta</taxon>
        <taxon>Tracheophyta</taxon>
        <taxon>Spermatophyta</taxon>
        <taxon>Magnoliopsida</taxon>
        <taxon>eudicotyledons</taxon>
        <taxon>Gunneridae</taxon>
        <taxon>Pentapetalae</taxon>
        <taxon>asterids</taxon>
        <taxon>lamiids</taxon>
        <taxon>Solanales</taxon>
        <taxon>Solanaceae</taxon>
        <taxon>Nicotianoideae</taxon>
        <taxon>Nicotianeae</taxon>
        <taxon>Nicotiana</taxon>
    </lineage>
</organism>
<evidence type="ECO:0008006" key="3">
    <source>
        <dbReference type="Google" id="ProtNLM"/>
    </source>
</evidence>
<dbReference type="Gramene" id="OIT27696">
    <property type="protein sequence ID" value="OIT27696"/>
    <property type="gene ID" value="A4A49_63962"/>
</dbReference>
<reference evidence="1" key="1">
    <citation type="submission" date="2016-11" db="EMBL/GenBank/DDBJ databases">
        <title>The genome of Nicotiana attenuata.</title>
        <authorList>
            <person name="Xu S."/>
            <person name="Brockmoeller T."/>
            <person name="Gaquerel E."/>
            <person name="Navarro A."/>
            <person name="Kuhl H."/>
            <person name="Gase K."/>
            <person name="Ling Z."/>
            <person name="Zhou W."/>
            <person name="Kreitzer C."/>
            <person name="Stanke M."/>
            <person name="Tang H."/>
            <person name="Lyons E."/>
            <person name="Pandey P."/>
            <person name="Pandey S.P."/>
            <person name="Timmermann B."/>
            <person name="Baldwin I.T."/>
        </authorList>
    </citation>
    <scope>NUCLEOTIDE SEQUENCE [LARGE SCALE GENOMIC DNA]</scope>
    <source>
        <strain evidence="1">UT</strain>
    </source>
</reference>
<sequence length="106" mass="11946">SADSLRRSNRDKTPLICLTYYVSAAATTAHKNPHSISHSINHDAIHHNYKNYLTAFSAIEEPRNFVEASKDKRWVTAMKTEIQALEGNSTWELVQLPPGKRPIGCK</sequence>
<feature type="non-terminal residue" evidence="1">
    <location>
        <position position="106"/>
    </location>
</feature>
<evidence type="ECO:0000313" key="2">
    <source>
        <dbReference type="Proteomes" id="UP000187609"/>
    </source>
</evidence>
<gene>
    <name evidence="1" type="ORF">A4A49_63962</name>
</gene>
<feature type="non-terminal residue" evidence="1">
    <location>
        <position position="1"/>
    </location>
</feature>